<dbReference type="Pfam" id="PF05957">
    <property type="entry name" value="DUF883"/>
    <property type="match status" value="1"/>
</dbReference>
<organism evidence="12 13">
    <name type="scientific">Piscinibacter sakaiensis</name>
    <name type="common">Ideonella sakaiensis</name>
    <dbReference type="NCBI Taxonomy" id="1547922"/>
    <lineage>
        <taxon>Bacteria</taxon>
        <taxon>Pseudomonadati</taxon>
        <taxon>Pseudomonadota</taxon>
        <taxon>Betaproteobacteria</taxon>
        <taxon>Burkholderiales</taxon>
        <taxon>Sphaerotilaceae</taxon>
        <taxon>Piscinibacter</taxon>
    </lineage>
</organism>
<dbReference type="InterPro" id="IPR043605">
    <property type="entry name" value="DUF883_C"/>
</dbReference>
<evidence type="ECO:0000256" key="1">
    <source>
        <dbReference type="ARBA" id="ARBA00004377"/>
    </source>
</evidence>
<keyword evidence="6 9" id="KW-1133">Transmembrane helix</keyword>
<dbReference type="GO" id="GO:0005886">
    <property type="term" value="C:plasma membrane"/>
    <property type="evidence" value="ECO:0007669"/>
    <property type="project" value="UniProtKB-SubCell"/>
</dbReference>
<evidence type="ECO:0000256" key="5">
    <source>
        <dbReference type="ARBA" id="ARBA00022692"/>
    </source>
</evidence>
<evidence type="ECO:0000256" key="6">
    <source>
        <dbReference type="ARBA" id="ARBA00022989"/>
    </source>
</evidence>
<dbReference type="Pfam" id="PF19029">
    <property type="entry name" value="DUF883_C"/>
    <property type="match status" value="1"/>
</dbReference>
<protein>
    <submittedName>
        <fullName evidence="12">Putative transmembrane protein</fullName>
    </submittedName>
</protein>
<keyword evidence="3" id="KW-1003">Cell membrane</keyword>
<feature type="coiled-coil region" evidence="8">
    <location>
        <begin position="35"/>
        <end position="69"/>
    </location>
</feature>
<evidence type="ECO:0000313" key="13">
    <source>
        <dbReference type="Proteomes" id="UP000037660"/>
    </source>
</evidence>
<feature type="transmembrane region" description="Helical" evidence="9">
    <location>
        <begin position="82"/>
        <end position="100"/>
    </location>
</feature>
<dbReference type="EMBL" id="BBYR01000030">
    <property type="protein sequence ID" value="GAP36046.1"/>
    <property type="molecule type" value="Genomic_DNA"/>
</dbReference>
<evidence type="ECO:0000256" key="4">
    <source>
        <dbReference type="ARBA" id="ARBA00022519"/>
    </source>
</evidence>
<evidence type="ECO:0000256" key="9">
    <source>
        <dbReference type="SAM" id="Phobius"/>
    </source>
</evidence>
<keyword evidence="7 9" id="KW-0472">Membrane</keyword>
<keyword evidence="5 9" id="KW-0812">Transmembrane</keyword>
<dbReference type="GO" id="GO:0043022">
    <property type="term" value="F:ribosome binding"/>
    <property type="evidence" value="ECO:0007669"/>
    <property type="project" value="InterPro"/>
</dbReference>
<proteinExistence type="inferred from homology"/>
<dbReference type="PANTHER" id="PTHR35893:SF3">
    <property type="entry name" value="INNER MEMBRANE PROTEIN"/>
    <property type="match status" value="1"/>
</dbReference>
<comment type="caution">
    <text evidence="12">The sequence shown here is derived from an EMBL/GenBank/DDBJ whole genome shotgun (WGS) entry which is preliminary data.</text>
</comment>
<keyword evidence="8" id="KW-0175">Coiled coil</keyword>
<dbReference type="STRING" id="1547922.ISF6_1886"/>
<reference evidence="12 13" key="2">
    <citation type="journal article" date="2016" name="Science">
        <title>A bacterium that degrades and assimilates poly(ethylene terephthalate).</title>
        <authorList>
            <person name="Yoshida S."/>
            <person name="Hiraga K."/>
            <person name="Takehana T."/>
            <person name="Taniguchi I."/>
            <person name="Yamaji H."/>
            <person name="Maeda Y."/>
            <person name="Toyohara K."/>
            <person name="Miyamoto K."/>
            <person name="Kimura Y."/>
            <person name="Oda K."/>
        </authorList>
    </citation>
    <scope>NUCLEOTIDE SEQUENCE [LARGE SCALE GENOMIC DNA]</scope>
    <source>
        <strain evidence="13">NBRC 110686 / TISTR 2288 / 201-F6</strain>
    </source>
</reference>
<dbReference type="InterPro" id="IPR010279">
    <property type="entry name" value="YqjD/ElaB"/>
</dbReference>
<dbReference type="PANTHER" id="PTHR35893">
    <property type="entry name" value="INNER MEMBRANE PROTEIN-RELATED"/>
    <property type="match status" value="1"/>
</dbReference>
<evidence type="ECO:0000256" key="7">
    <source>
        <dbReference type="ARBA" id="ARBA00023136"/>
    </source>
</evidence>
<feature type="domain" description="DUF883" evidence="10">
    <location>
        <begin position="10"/>
        <end position="62"/>
    </location>
</feature>
<dbReference type="AlphaFoldDB" id="A0A0K8P083"/>
<reference evidence="13" key="1">
    <citation type="submission" date="2015-07" db="EMBL/GenBank/DDBJ databases">
        <title>Discovery of a poly(ethylene terephthalate assimilation.</title>
        <authorList>
            <person name="Yoshida S."/>
            <person name="Hiraga K."/>
            <person name="Takehana T."/>
            <person name="Taniguchi I."/>
            <person name="Yamaji H."/>
            <person name="Maeda Y."/>
            <person name="Toyohara K."/>
            <person name="Miyamoto K."/>
            <person name="Kimura Y."/>
            <person name="Oda K."/>
        </authorList>
    </citation>
    <scope>NUCLEOTIDE SEQUENCE [LARGE SCALE GENOMIC DNA]</scope>
    <source>
        <strain evidence="13">NBRC 110686 / TISTR 2288 / 201-F6</strain>
    </source>
</reference>
<gene>
    <name evidence="12" type="ORF">ISF6_1886</name>
</gene>
<comment type="subcellular location">
    <subcellularLocation>
        <location evidence="1">Cell inner membrane</location>
        <topology evidence="1">Single-pass membrane protein</topology>
    </subcellularLocation>
</comment>
<evidence type="ECO:0000256" key="3">
    <source>
        <dbReference type="ARBA" id="ARBA00022475"/>
    </source>
</evidence>
<dbReference type="Proteomes" id="UP000037660">
    <property type="component" value="Unassembled WGS sequence"/>
</dbReference>
<dbReference type="RefSeq" id="WP_054020056.1">
    <property type="nucleotide sequence ID" value="NZ_BBYR01000030.1"/>
</dbReference>
<dbReference type="OrthoDB" id="9181874at2"/>
<evidence type="ECO:0000259" key="10">
    <source>
        <dbReference type="Pfam" id="PF05957"/>
    </source>
</evidence>
<evidence type="ECO:0000256" key="8">
    <source>
        <dbReference type="SAM" id="Coils"/>
    </source>
</evidence>
<feature type="domain" description="DUF883" evidence="11">
    <location>
        <begin position="74"/>
        <end position="103"/>
    </location>
</feature>
<name>A0A0K8P083_PISS1</name>
<dbReference type="InterPro" id="IPR043604">
    <property type="entry name" value="DUF883_N"/>
</dbReference>
<accession>A0A0K8P083</accession>
<sequence length="103" mass="11123">MSTDTTNKLDPLSSDVQKAISGAEDMLRQASASTGEKAAELREKAVEQLRSLREKLHDAQDAVVEKSKAAARATDDYVHDHPWRSIGAALAAGVVIGLLLNRR</sequence>
<evidence type="ECO:0000256" key="2">
    <source>
        <dbReference type="ARBA" id="ARBA00010423"/>
    </source>
</evidence>
<comment type="similarity">
    <text evidence="2">Belongs to the ElaB/YgaM/YqjD family.</text>
</comment>
<evidence type="ECO:0000259" key="11">
    <source>
        <dbReference type="Pfam" id="PF19029"/>
    </source>
</evidence>
<evidence type="ECO:0000313" key="12">
    <source>
        <dbReference type="EMBL" id="GAP36046.1"/>
    </source>
</evidence>
<keyword evidence="13" id="KW-1185">Reference proteome</keyword>
<keyword evidence="4" id="KW-0997">Cell inner membrane</keyword>